<dbReference type="AlphaFoldDB" id="K4BER9"/>
<dbReference type="GO" id="GO:0005524">
    <property type="term" value="F:ATP binding"/>
    <property type="evidence" value="ECO:0007669"/>
    <property type="project" value="UniProtKB-KW"/>
</dbReference>
<sequence>MIHRNNGSPLISTHLRSTNAREVPYSFLLLLIVAKYLVRTIFLIVSRASSELQTMFERNLFLDALEQLRDSLEEIRGSTSSNNLLGPAYGVKSKISKKKDLNINLIDLIQNPINRIIF</sequence>
<evidence type="ECO:0000256" key="1">
    <source>
        <dbReference type="ARBA" id="ARBA00002329"/>
    </source>
</evidence>
<evidence type="ECO:0000259" key="8">
    <source>
        <dbReference type="Pfam" id="PF05695"/>
    </source>
</evidence>
<reference evidence="9" key="2">
    <citation type="submission" date="2015-06" db="UniProtKB">
        <authorList>
            <consortium name="EnsemblPlants"/>
        </authorList>
    </citation>
    <scope>IDENTIFICATION</scope>
    <source>
        <strain evidence="9">cv. Heinz 1706</strain>
    </source>
</reference>
<evidence type="ECO:0000313" key="9">
    <source>
        <dbReference type="EnsemblPlants" id="Solyc03g013480.1.1"/>
    </source>
</evidence>
<keyword evidence="6" id="KW-0067">ATP-binding</keyword>
<keyword evidence="5" id="KW-0547">Nucleotide-binding</keyword>
<evidence type="ECO:0000256" key="6">
    <source>
        <dbReference type="ARBA" id="ARBA00022840"/>
    </source>
</evidence>
<dbReference type="PhylomeDB" id="K4BER9"/>
<comment type="function">
    <text evidence="1">Probable ATPase of unknown function. Its presence in a non-photosynthetic plant (Epifagus virginiana) and experiments in tobacco indicate that it has an essential function which is probably not related to photosynthesis.</text>
</comment>
<keyword evidence="10" id="KW-1185">Reference proteome</keyword>
<dbReference type="InterPro" id="IPR056777">
    <property type="entry name" value="Ycf2_N"/>
</dbReference>
<evidence type="ECO:0000256" key="4">
    <source>
        <dbReference type="ARBA" id="ARBA00022640"/>
    </source>
</evidence>
<comment type="similarity">
    <text evidence="3">Belongs to the Ycf2 family.</text>
</comment>
<dbReference type="OMA" id="ISTHMRY"/>
<feature type="domain" description="Ycf2 N-terminal" evidence="8">
    <location>
        <begin position="1"/>
        <end position="58"/>
    </location>
</feature>
<comment type="subcellular location">
    <subcellularLocation>
        <location evidence="2">Plastid</location>
    </subcellularLocation>
</comment>
<dbReference type="PANTHER" id="PTHR33078:SF100">
    <property type="entry name" value="PROTEIN YCF2"/>
    <property type="match status" value="1"/>
</dbReference>
<organism evidence="9">
    <name type="scientific">Solanum lycopersicum</name>
    <name type="common">Tomato</name>
    <name type="synonym">Lycopersicon esculentum</name>
    <dbReference type="NCBI Taxonomy" id="4081"/>
    <lineage>
        <taxon>Eukaryota</taxon>
        <taxon>Viridiplantae</taxon>
        <taxon>Streptophyta</taxon>
        <taxon>Embryophyta</taxon>
        <taxon>Tracheophyta</taxon>
        <taxon>Spermatophyta</taxon>
        <taxon>Magnoliopsida</taxon>
        <taxon>eudicotyledons</taxon>
        <taxon>Gunneridae</taxon>
        <taxon>Pentapetalae</taxon>
        <taxon>asterids</taxon>
        <taxon>lamiids</taxon>
        <taxon>Solanales</taxon>
        <taxon>Solanaceae</taxon>
        <taxon>Solanoideae</taxon>
        <taxon>Solaneae</taxon>
        <taxon>Solanum</taxon>
        <taxon>Solanum subgen. Lycopersicon</taxon>
    </lineage>
</organism>
<protein>
    <recommendedName>
        <fullName evidence="8">Ycf2 N-terminal domain-containing protein</fullName>
    </recommendedName>
</protein>
<keyword evidence="7" id="KW-0472">Membrane</keyword>
<dbReference type="Proteomes" id="UP000004994">
    <property type="component" value="Chromosome 3"/>
</dbReference>
<dbReference type="Pfam" id="PF05695">
    <property type="entry name" value="Ycf2"/>
    <property type="match status" value="1"/>
</dbReference>
<dbReference type="HOGENOM" id="CLU_086511_0_0_1"/>
<evidence type="ECO:0000256" key="7">
    <source>
        <dbReference type="SAM" id="Phobius"/>
    </source>
</evidence>
<dbReference type="InParanoid" id="K4BER9"/>
<evidence type="ECO:0000313" key="10">
    <source>
        <dbReference type="Proteomes" id="UP000004994"/>
    </source>
</evidence>
<keyword evidence="7" id="KW-1133">Transmembrane helix</keyword>
<reference evidence="9" key="1">
    <citation type="journal article" date="2012" name="Nature">
        <title>The tomato genome sequence provides insights into fleshy fruit evolution.</title>
        <authorList>
            <consortium name="Tomato Genome Consortium"/>
        </authorList>
    </citation>
    <scope>NUCLEOTIDE SEQUENCE [LARGE SCALE GENOMIC DNA]</scope>
    <source>
        <strain evidence="9">cv. Heinz 1706</strain>
    </source>
</reference>
<proteinExistence type="inferred from homology"/>
<evidence type="ECO:0000256" key="5">
    <source>
        <dbReference type="ARBA" id="ARBA00022741"/>
    </source>
</evidence>
<keyword evidence="7" id="KW-0812">Transmembrane</keyword>
<accession>K4BER9</accession>
<evidence type="ECO:0000256" key="3">
    <source>
        <dbReference type="ARBA" id="ARBA00009361"/>
    </source>
</evidence>
<dbReference type="EnsemblPlants" id="Solyc03g013480.1.1">
    <property type="protein sequence ID" value="Solyc03g013480.1.1"/>
    <property type="gene ID" value="Solyc03g013480.1"/>
</dbReference>
<dbReference type="PANTHER" id="PTHR33078">
    <property type="entry name" value="PROTEIN YCF2-RELATED"/>
    <property type="match status" value="1"/>
</dbReference>
<dbReference type="Gramene" id="Solyc03g013480.1.1">
    <property type="protein sequence ID" value="Solyc03g013480.1.1"/>
    <property type="gene ID" value="Solyc03g013480.1"/>
</dbReference>
<dbReference type="PaxDb" id="4081-Solyc03g013480.1.1"/>
<name>K4BER9_SOLLC</name>
<dbReference type="GO" id="GO:0009536">
    <property type="term" value="C:plastid"/>
    <property type="evidence" value="ECO:0007669"/>
    <property type="project" value="UniProtKB-SubCell"/>
</dbReference>
<keyword evidence="4" id="KW-0934">Plastid</keyword>
<feature type="transmembrane region" description="Helical" evidence="7">
    <location>
        <begin position="25"/>
        <end position="45"/>
    </location>
</feature>
<evidence type="ECO:0000256" key="2">
    <source>
        <dbReference type="ARBA" id="ARBA00004474"/>
    </source>
</evidence>